<comment type="caution">
    <text evidence="8">The sequence shown here is derived from an EMBL/GenBank/DDBJ whole genome shotgun (WGS) entry which is preliminary data.</text>
</comment>
<feature type="active site" description="Nucleophile" evidence="5">
    <location>
        <position position="320"/>
    </location>
</feature>
<feature type="compositionally biased region" description="Low complexity" evidence="6">
    <location>
        <begin position="755"/>
        <end position="766"/>
    </location>
</feature>
<name>A0AAD6IR55_DREDA</name>
<feature type="compositionally biased region" description="Polar residues" evidence="6">
    <location>
        <begin position="719"/>
        <end position="737"/>
    </location>
</feature>
<keyword evidence="4 5" id="KW-0443">Lipid metabolism</keyword>
<dbReference type="SUPFAM" id="SSF52151">
    <property type="entry name" value="FabD/lysophospholipase-like"/>
    <property type="match status" value="1"/>
</dbReference>
<feature type="compositionally biased region" description="Polar residues" evidence="6">
    <location>
        <begin position="659"/>
        <end position="668"/>
    </location>
</feature>
<sequence length="965" mass="105042">MARVSFASFVQGATRTKQTETSDETSTTSGSPTSTTTTTTKEHENRKLGFPLFALQRMRSPQPLIHLPGSGACASPTQKHSKGGKPTSSSPSSSPPKSVLNPLLNLVKHPGDAIRNFALDEVGKQRLVLQARLKNSYARHDDVVDIADPRLSQAKTHAEWIEAATLLDELDGNNWWKAESDSSEYDADQVKARLDQLEDARISGDIGRMLFLVRTTLTRHLGGMGNVELYRHSYTGTKYLIESYIETTLATLDALTNAPHSSDPQLSPKKILESLVATRQSFGRTALLLSGGATSGMTHIGVLKSLWEADLLPRIISGASAGAIVASVLCVRTDNEIPHTLENFPYGELDVFDRVTEPEGVFARVSRLLKIGAWIDIANLTRVMRSLLGDITFQEAYNRTRRILNICVSPASVYELPQLLNYLTAPNVLVWSAVAASCSLPILFTPVSVLAKNPKTGLAEPWNASPQKWIDGSIDNDLPMTRLAEMFNVNHFIVSQVNPHVVPFLEKEPSRPLSSQSSGSQGNTYEGWKSTIVSLAMGEALHRINVLAEMGIFTTSLTKAKSILSQKYAGDITIFPEVPVADLQKLIRNPTPEFMIEASLRGEKATWPRLSRIRNCCAIELALDRCIHQLRTKVVFSGSLSDLRLNTNEANKNDRSNDYLPQSRTPNTSRKRPVTGDPSEFALFSPPPPPPALPIVASFEAQLHSRLSYPPPTTRGRSHSTGPPQLPQFSPAFTRNLGTDKGYFDATAGKPPGSPNSSRSSLSMNSAKVATIKPPSNSSGSNRSSAHIESPKMTKQYTDEATGFPLRRTGSRYRLVRQTPSSELDPADAEDESGALAGSSEDEDPFQLPESLDDHGGEESPVAAYFSDQAAGMVSSPASYTVSTPVHSARTTDSPLSLQKRPFASRSATVLPLYSTYLPNDALYSAKLHDSLPSSELTSPVGTFPRSAHKAPVGRFDFGQDSNED</sequence>
<evidence type="ECO:0000259" key="7">
    <source>
        <dbReference type="PROSITE" id="PS51635"/>
    </source>
</evidence>
<feature type="short sequence motif" description="GXSXG" evidence="5">
    <location>
        <begin position="318"/>
        <end position="322"/>
    </location>
</feature>
<evidence type="ECO:0000256" key="1">
    <source>
        <dbReference type="ARBA" id="ARBA00002682"/>
    </source>
</evidence>
<dbReference type="EMBL" id="JAQGDS010000012">
    <property type="protein sequence ID" value="KAJ6256873.1"/>
    <property type="molecule type" value="Genomic_DNA"/>
</dbReference>
<dbReference type="GO" id="GO:0016042">
    <property type="term" value="P:lipid catabolic process"/>
    <property type="evidence" value="ECO:0007669"/>
    <property type="project" value="UniProtKB-UniRule"/>
</dbReference>
<feature type="compositionally biased region" description="Low complexity" evidence="6">
    <location>
        <begin position="24"/>
        <end position="39"/>
    </location>
</feature>
<feature type="domain" description="PNPLA" evidence="7">
    <location>
        <begin position="287"/>
        <end position="484"/>
    </location>
</feature>
<dbReference type="AlphaFoldDB" id="A0AAD6IR55"/>
<feature type="compositionally biased region" description="Low complexity" evidence="6">
    <location>
        <begin position="84"/>
        <end position="101"/>
    </location>
</feature>
<dbReference type="InterPro" id="IPR016035">
    <property type="entry name" value="Acyl_Trfase/lysoPLipase"/>
</dbReference>
<feature type="region of interest" description="Disordered" evidence="6">
    <location>
        <begin position="647"/>
        <end position="688"/>
    </location>
</feature>
<dbReference type="Pfam" id="PF01734">
    <property type="entry name" value="Patatin"/>
    <property type="match status" value="1"/>
</dbReference>
<dbReference type="PROSITE" id="PS51635">
    <property type="entry name" value="PNPLA"/>
    <property type="match status" value="1"/>
</dbReference>
<proteinExistence type="predicted"/>
<dbReference type="Pfam" id="PF11815">
    <property type="entry name" value="DUF3336"/>
    <property type="match status" value="1"/>
</dbReference>
<dbReference type="GO" id="GO:0006641">
    <property type="term" value="P:triglyceride metabolic process"/>
    <property type="evidence" value="ECO:0007669"/>
    <property type="project" value="UniProtKB-ARBA"/>
</dbReference>
<reference evidence="8" key="1">
    <citation type="submission" date="2023-01" db="EMBL/GenBank/DDBJ databases">
        <title>The chitinases involved in constricting ring structure development in the nematode-trapping fungus Drechslerella dactyloides.</title>
        <authorList>
            <person name="Wang R."/>
            <person name="Zhang L."/>
            <person name="Tang P."/>
            <person name="Li S."/>
            <person name="Liang L."/>
        </authorList>
    </citation>
    <scope>NUCLEOTIDE SEQUENCE</scope>
    <source>
        <strain evidence="8">YMF1.00031</strain>
    </source>
</reference>
<organism evidence="8 9">
    <name type="scientific">Drechslerella dactyloides</name>
    <name type="common">Nematode-trapping fungus</name>
    <name type="synonym">Arthrobotrys dactyloides</name>
    <dbReference type="NCBI Taxonomy" id="74499"/>
    <lineage>
        <taxon>Eukaryota</taxon>
        <taxon>Fungi</taxon>
        <taxon>Dikarya</taxon>
        <taxon>Ascomycota</taxon>
        <taxon>Pezizomycotina</taxon>
        <taxon>Orbiliomycetes</taxon>
        <taxon>Orbiliales</taxon>
        <taxon>Orbiliaceae</taxon>
        <taxon>Drechslerella</taxon>
    </lineage>
</organism>
<evidence type="ECO:0000256" key="4">
    <source>
        <dbReference type="ARBA" id="ARBA00023098"/>
    </source>
</evidence>
<dbReference type="PANTHER" id="PTHR14226:SF10">
    <property type="entry name" value="TRIACYLGLYCEROL LIPASE 4-RELATED"/>
    <property type="match status" value="1"/>
</dbReference>
<dbReference type="PANTHER" id="PTHR14226">
    <property type="entry name" value="NEUROPATHY TARGET ESTERASE/SWISS CHEESE D.MELANOGASTER"/>
    <property type="match status" value="1"/>
</dbReference>
<evidence type="ECO:0000313" key="9">
    <source>
        <dbReference type="Proteomes" id="UP001221413"/>
    </source>
</evidence>
<evidence type="ECO:0000256" key="2">
    <source>
        <dbReference type="ARBA" id="ARBA00022801"/>
    </source>
</evidence>
<dbReference type="CDD" id="cd07230">
    <property type="entry name" value="Pat_TGL4-5_like"/>
    <property type="match status" value="1"/>
</dbReference>
<protein>
    <submittedName>
        <fullName evidence="8">Lipase</fullName>
    </submittedName>
</protein>
<dbReference type="InterPro" id="IPR002641">
    <property type="entry name" value="PNPLA_dom"/>
</dbReference>
<evidence type="ECO:0000313" key="8">
    <source>
        <dbReference type="EMBL" id="KAJ6256873.1"/>
    </source>
</evidence>
<feature type="active site" description="Proton acceptor" evidence="5">
    <location>
        <position position="471"/>
    </location>
</feature>
<dbReference type="GO" id="GO:0004806">
    <property type="term" value="F:triacylglycerol lipase activity"/>
    <property type="evidence" value="ECO:0007669"/>
    <property type="project" value="InterPro"/>
</dbReference>
<feature type="compositionally biased region" description="Low complexity" evidence="6">
    <location>
        <begin position="776"/>
        <end position="785"/>
    </location>
</feature>
<evidence type="ECO:0000256" key="6">
    <source>
        <dbReference type="SAM" id="MobiDB-lite"/>
    </source>
</evidence>
<evidence type="ECO:0000256" key="3">
    <source>
        <dbReference type="ARBA" id="ARBA00022963"/>
    </source>
</evidence>
<keyword evidence="9" id="KW-1185">Reference proteome</keyword>
<feature type="region of interest" description="Disordered" evidence="6">
    <location>
        <begin position="932"/>
        <end position="965"/>
    </location>
</feature>
<feature type="compositionally biased region" description="Polar residues" evidence="6">
    <location>
        <begin position="932"/>
        <end position="941"/>
    </location>
</feature>
<keyword evidence="2 5" id="KW-0378">Hydrolase</keyword>
<dbReference type="Proteomes" id="UP001221413">
    <property type="component" value="Unassembled WGS sequence"/>
</dbReference>
<dbReference type="InterPro" id="IPR050301">
    <property type="entry name" value="NTE"/>
</dbReference>
<feature type="region of interest" description="Disordered" evidence="6">
    <location>
        <begin position="1"/>
        <end position="46"/>
    </location>
</feature>
<dbReference type="Gene3D" id="3.40.1090.10">
    <property type="entry name" value="Cytosolic phospholipase A2 catalytic domain"/>
    <property type="match status" value="2"/>
</dbReference>
<feature type="region of interest" description="Disordered" evidence="6">
    <location>
        <begin position="63"/>
        <end position="101"/>
    </location>
</feature>
<keyword evidence="3 5" id="KW-0442">Lipid degradation</keyword>
<comment type="function">
    <text evidence="1">Probable lipid hydrolase.</text>
</comment>
<feature type="region of interest" description="Disordered" evidence="6">
    <location>
        <begin position="706"/>
        <end position="860"/>
    </location>
</feature>
<gene>
    <name evidence="8" type="ORF">Dda_8743</name>
</gene>
<dbReference type="InterPro" id="IPR021771">
    <property type="entry name" value="Triacylglycerol_lipase_N"/>
</dbReference>
<accession>A0AAD6IR55</accession>
<comment type="caution">
    <text evidence="5">Lacks conserved residue(s) required for the propagation of feature annotation.</text>
</comment>
<evidence type="ECO:0000256" key="5">
    <source>
        <dbReference type="PROSITE-ProRule" id="PRU01161"/>
    </source>
</evidence>